<gene>
    <name evidence="2" type="ORF">CDEB00056_LOCUS16147</name>
</gene>
<evidence type="ECO:0008006" key="3">
    <source>
        <dbReference type="Google" id="ProtNLM"/>
    </source>
</evidence>
<proteinExistence type="predicted"/>
<feature type="chain" id="PRO_5030700143" description="Magnesium transporter MgtE intracellular domain-containing protein" evidence="1">
    <location>
        <begin position="32"/>
        <end position="234"/>
    </location>
</feature>
<keyword evidence="1" id="KW-0732">Signal</keyword>
<evidence type="ECO:0000256" key="1">
    <source>
        <dbReference type="SAM" id="SignalP"/>
    </source>
</evidence>
<organism evidence="2">
    <name type="scientific">Chaetoceros debilis</name>
    <dbReference type="NCBI Taxonomy" id="122233"/>
    <lineage>
        <taxon>Eukaryota</taxon>
        <taxon>Sar</taxon>
        <taxon>Stramenopiles</taxon>
        <taxon>Ochrophyta</taxon>
        <taxon>Bacillariophyta</taxon>
        <taxon>Coscinodiscophyceae</taxon>
        <taxon>Chaetocerotophycidae</taxon>
        <taxon>Chaetocerotales</taxon>
        <taxon>Chaetocerotaceae</taxon>
        <taxon>Chaetoceros</taxon>
    </lineage>
</organism>
<reference evidence="2" key="1">
    <citation type="submission" date="2021-01" db="EMBL/GenBank/DDBJ databases">
        <authorList>
            <person name="Corre E."/>
            <person name="Pelletier E."/>
            <person name="Niang G."/>
            <person name="Scheremetjew M."/>
            <person name="Finn R."/>
            <person name="Kale V."/>
            <person name="Holt S."/>
            <person name="Cochrane G."/>
            <person name="Meng A."/>
            <person name="Brown T."/>
            <person name="Cohen L."/>
        </authorList>
    </citation>
    <scope>NUCLEOTIDE SEQUENCE</scope>
    <source>
        <strain evidence="2">MM31A-1</strain>
    </source>
</reference>
<dbReference type="EMBL" id="HBIO01020991">
    <property type="protein sequence ID" value="CAE0471294.1"/>
    <property type="molecule type" value="Transcribed_RNA"/>
</dbReference>
<name>A0A7S3QAE6_9STRA</name>
<accession>A0A7S3QAE6</accession>
<feature type="signal peptide" evidence="1">
    <location>
        <begin position="1"/>
        <end position="31"/>
    </location>
</feature>
<protein>
    <recommendedName>
        <fullName evidence="3">Magnesium transporter MgtE intracellular domain-containing protein</fullName>
    </recommendedName>
</protein>
<dbReference type="AlphaFoldDB" id="A0A7S3QAE6"/>
<sequence length="234" mass="26248">MKGIIFRNLNFQRIVELLFVMLMLLVMSANAFDMKKHSISIQEEENNDKDILTSSSLENSHSHSLRDDEMIDIDFTDPELLEAIQMFSEMSLDEIKEIFGDDPEALKEIEEVMEEISKLDPSEIEESMKALMEEELIASAMTDTLEMLAGTAADADADADADTATDTDEQDWDKILENKDVILEAVIASGSMSEEDIALFLKDGDAWEEELSGIWNELKEVVQPDIAGHGHGEL</sequence>
<evidence type="ECO:0000313" key="2">
    <source>
        <dbReference type="EMBL" id="CAE0471294.1"/>
    </source>
</evidence>